<dbReference type="Pfam" id="PF05938">
    <property type="entry name" value="Self-incomp_S1"/>
    <property type="match status" value="1"/>
</dbReference>
<dbReference type="GO" id="GO:0005576">
    <property type="term" value="C:extracellular region"/>
    <property type="evidence" value="ECO:0007669"/>
    <property type="project" value="UniProtKB-SubCell"/>
</dbReference>
<comment type="caution">
    <text evidence="7">The sequence shown here is derived from an EMBL/GenBank/DDBJ whole genome shotgun (WGS) entry which is preliminary data.</text>
</comment>
<comment type="subcellular location">
    <subcellularLocation>
        <location evidence="1 6">Secreted</location>
    </subcellularLocation>
</comment>
<feature type="signal peptide" evidence="6">
    <location>
        <begin position="1"/>
        <end position="25"/>
    </location>
</feature>
<dbReference type="EMBL" id="JAJJMA010227458">
    <property type="protein sequence ID" value="MCL7041794.1"/>
    <property type="molecule type" value="Genomic_DNA"/>
</dbReference>
<evidence type="ECO:0000313" key="8">
    <source>
        <dbReference type="Proteomes" id="UP001177140"/>
    </source>
</evidence>
<name>A0AA41VIF8_PAPNU</name>
<keyword evidence="5 6" id="KW-0732">Signal</keyword>
<dbReference type="PANTHER" id="PTHR31232:SF18">
    <property type="entry name" value="S-PROTEIN HOMOLOG"/>
    <property type="match status" value="1"/>
</dbReference>
<keyword evidence="8" id="KW-1185">Reference proteome</keyword>
<evidence type="ECO:0000313" key="7">
    <source>
        <dbReference type="EMBL" id="MCL7041794.1"/>
    </source>
</evidence>
<gene>
    <name evidence="7" type="ORF">MKW94_023961</name>
</gene>
<dbReference type="InterPro" id="IPR010264">
    <property type="entry name" value="Self-incomp_S1"/>
</dbReference>
<keyword evidence="4 6" id="KW-0964">Secreted</keyword>
<accession>A0AA41VIF8</accession>
<dbReference type="GO" id="GO:0060320">
    <property type="term" value="P:rejection of self pollen"/>
    <property type="evidence" value="ECO:0007669"/>
    <property type="project" value="UniProtKB-KW"/>
</dbReference>
<evidence type="ECO:0000256" key="1">
    <source>
        <dbReference type="ARBA" id="ARBA00004613"/>
    </source>
</evidence>
<proteinExistence type="inferred from homology"/>
<evidence type="ECO:0000256" key="6">
    <source>
        <dbReference type="RuleBase" id="RU367044"/>
    </source>
</evidence>
<sequence>MGTASSHMSLLLLLLFSVLVSQCSSFFDHVKINIQNDIEGVSFGMRCRSYDDFLGNRSLHHGEEWHWEFIEIPGITEFWCEFCWYDNQNHHWYSGRSHVYVAYFWVERYRGYCDGHCQYSARRDGFYLYRHDKKKWEKRCDWKVDDKKSLNCYHFRHAN</sequence>
<keyword evidence="3 6" id="KW-0713">Self-incompatibility</keyword>
<protein>
    <recommendedName>
        <fullName evidence="6">S-protein homolog</fullName>
    </recommendedName>
</protein>
<dbReference type="AlphaFoldDB" id="A0AA41VIF8"/>
<evidence type="ECO:0000256" key="4">
    <source>
        <dbReference type="ARBA" id="ARBA00022525"/>
    </source>
</evidence>
<evidence type="ECO:0000256" key="2">
    <source>
        <dbReference type="ARBA" id="ARBA00005581"/>
    </source>
</evidence>
<evidence type="ECO:0000256" key="3">
    <source>
        <dbReference type="ARBA" id="ARBA00022471"/>
    </source>
</evidence>
<dbReference type="Proteomes" id="UP001177140">
    <property type="component" value="Unassembled WGS sequence"/>
</dbReference>
<reference evidence="7" key="1">
    <citation type="submission" date="2022-03" db="EMBL/GenBank/DDBJ databases">
        <title>A functionally conserved STORR gene fusion in Papaver species that diverged 16.8 million years ago.</title>
        <authorList>
            <person name="Catania T."/>
        </authorList>
    </citation>
    <scope>NUCLEOTIDE SEQUENCE</scope>
    <source>
        <strain evidence="7">S-191538</strain>
    </source>
</reference>
<feature type="chain" id="PRO_5041487530" description="S-protein homolog" evidence="6">
    <location>
        <begin position="26"/>
        <end position="159"/>
    </location>
</feature>
<organism evidence="7 8">
    <name type="scientific">Papaver nudicaule</name>
    <name type="common">Iceland poppy</name>
    <dbReference type="NCBI Taxonomy" id="74823"/>
    <lineage>
        <taxon>Eukaryota</taxon>
        <taxon>Viridiplantae</taxon>
        <taxon>Streptophyta</taxon>
        <taxon>Embryophyta</taxon>
        <taxon>Tracheophyta</taxon>
        <taxon>Spermatophyta</taxon>
        <taxon>Magnoliopsida</taxon>
        <taxon>Ranunculales</taxon>
        <taxon>Papaveraceae</taxon>
        <taxon>Papaveroideae</taxon>
        <taxon>Papaver</taxon>
    </lineage>
</organism>
<comment type="similarity">
    <text evidence="2 6">Belongs to the plant self-incompatibility (S1) protein family.</text>
</comment>
<dbReference type="PANTHER" id="PTHR31232">
    <property type="match status" value="1"/>
</dbReference>
<evidence type="ECO:0000256" key="5">
    <source>
        <dbReference type="ARBA" id="ARBA00022729"/>
    </source>
</evidence>